<dbReference type="EMBL" id="SRLO01002088">
    <property type="protein sequence ID" value="TNN33919.1"/>
    <property type="molecule type" value="Genomic_DNA"/>
</dbReference>
<keyword evidence="3" id="KW-1185">Reference proteome</keyword>
<name>A0A4Z2EYH8_9TELE</name>
<protein>
    <submittedName>
        <fullName evidence="2">Uncharacterized protein</fullName>
    </submittedName>
</protein>
<accession>A0A4Z2EYH8</accession>
<feature type="region of interest" description="Disordered" evidence="1">
    <location>
        <begin position="31"/>
        <end position="65"/>
    </location>
</feature>
<comment type="caution">
    <text evidence="2">The sequence shown here is derived from an EMBL/GenBank/DDBJ whole genome shotgun (WGS) entry which is preliminary data.</text>
</comment>
<evidence type="ECO:0000313" key="3">
    <source>
        <dbReference type="Proteomes" id="UP000314294"/>
    </source>
</evidence>
<reference evidence="2 3" key="1">
    <citation type="submission" date="2019-03" db="EMBL/GenBank/DDBJ databases">
        <title>First draft genome of Liparis tanakae, snailfish: a comprehensive survey of snailfish specific genes.</title>
        <authorList>
            <person name="Kim W."/>
            <person name="Song I."/>
            <person name="Jeong J.-H."/>
            <person name="Kim D."/>
            <person name="Kim S."/>
            <person name="Ryu S."/>
            <person name="Song J.Y."/>
            <person name="Lee S.K."/>
        </authorList>
    </citation>
    <scope>NUCLEOTIDE SEQUENCE [LARGE SCALE GENOMIC DNA]</scope>
    <source>
        <tissue evidence="2">Muscle</tissue>
    </source>
</reference>
<dbReference type="Proteomes" id="UP000314294">
    <property type="component" value="Unassembled WGS sequence"/>
</dbReference>
<sequence length="65" mass="6988">MSQSEARKRGEAASGLLGVCADSFPPAARQSFAVEPGFRPPPPSLRGLHRHRAPTSSRRNEPPPL</sequence>
<gene>
    <name evidence="2" type="ORF">EYF80_055918</name>
</gene>
<evidence type="ECO:0000313" key="2">
    <source>
        <dbReference type="EMBL" id="TNN33919.1"/>
    </source>
</evidence>
<organism evidence="2 3">
    <name type="scientific">Liparis tanakae</name>
    <name type="common">Tanaka's snailfish</name>
    <dbReference type="NCBI Taxonomy" id="230148"/>
    <lineage>
        <taxon>Eukaryota</taxon>
        <taxon>Metazoa</taxon>
        <taxon>Chordata</taxon>
        <taxon>Craniata</taxon>
        <taxon>Vertebrata</taxon>
        <taxon>Euteleostomi</taxon>
        <taxon>Actinopterygii</taxon>
        <taxon>Neopterygii</taxon>
        <taxon>Teleostei</taxon>
        <taxon>Neoteleostei</taxon>
        <taxon>Acanthomorphata</taxon>
        <taxon>Eupercaria</taxon>
        <taxon>Perciformes</taxon>
        <taxon>Cottioidei</taxon>
        <taxon>Cottales</taxon>
        <taxon>Liparidae</taxon>
        <taxon>Liparis</taxon>
    </lineage>
</organism>
<dbReference type="AlphaFoldDB" id="A0A4Z2EYH8"/>
<proteinExistence type="predicted"/>
<evidence type="ECO:0000256" key="1">
    <source>
        <dbReference type="SAM" id="MobiDB-lite"/>
    </source>
</evidence>